<dbReference type="Proteomes" id="UP001152622">
    <property type="component" value="Chromosome 5"/>
</dbReference>
<comment type="caution">
    <text evidence="1">The sequence shown here is derived from an EMBL/GenBank/DDBJ whole genome shotgun (WGS) entry which is preliminary data.</text>
</comment>
<name>A0A9Q1IZI0_SYNKA</name>
<evidence type="ECO:0000313" key="2">
    <source>
        <dbReference type="Proteomes" id="UP001152622"/>
    </source>
</evidence>
<keyword evidence="2" id="KW-1185">Reference proteome</keyword>
<protein>
    <submittedName>
        <fullName evidence="1">Uncharacterized protein</fullName>
    </submittedName>
</protein>
<sequence length="243" mass="26694">MRESVYSVRCVSPRRPAEGTRRAATEAFQAIECEARLSRLGLTRHTTAALLWGGEESGYAPSCGVERPFHPSIQQGPRDADGEAPPTCLPRAIDGRFEEPAGWVLGVHGCGVYSRAEHSWRDTSVQLVEWQQAGHWVNSSNVPGSRQALMGLGWQLRLKRPDADSLLSALTMWDRPASARDALPTRSFSDMHTSLEPLCVRGLGQGSVREPDPLLQGGNGAHVFRGPSTLTIPKRDFWVMRSV</sequence>
<proteinExistence type="predicted"/>
<gene>
    <name evidence="1" type="ORF">SKAU_G00161980</name>
</gene>
<dbReference type="AlphaFoldDB" id="A0A9Q1IZI0"/>
<organism evidence="1 2">
    <name type="scientific">Synaphobranchus kaupii</name>
    <name type="common">Kaup's arrowtooth eel</name>
    <dbReference type="NCBI Taxonomy" id="118154"/>
    <lineage>
        <taxon>Eukaryota</taxon>
        <taxon>Metazoa</taxon>
        <taxon>Chordata</taxon>
        <taxon>Craniata</taxon>
        <taxon>Vertebrata</taxon>
        <taxon>Euteleostomi</taxon>
        <taxon>Actinopterygii</taxon>
        <taxon>Neopterygii</taxon>
        <taxon>Teleostei</taxon>
        <taxon>Anguilliformes</taxon>
        <taxon>Synaphobranchidae</taxon>
        <taxon>Synaphobranchus</taxon>
    </lineage>
</organism>
<reference evidence="1" key="1">
    <citation type="journal article" date="2023" name="Science">
        <title>Genome structures resolve the early diversification of teleost fishes.</title>
        <authorList>
            <person name="Parey E."/>
            <person name="Louis A."/>
            <person name="Montfort J."/>
            <person name="Bouchez O."/>
            <person name="Roques C."/>
            <person name="Iampietro C."/>
            <person name="Lluch J."/>
            <person name="Castinel A."/>
            <person name="Donnadieu C."/>
            <person name="Desvignes T."/>
            <person name="Floi Bucao C."/>
            <person name="Jouanno E."/>
            <person name="Wen M."/>
            <person name="Mejri S."/>
            <person name="Dirks R."/>
            <person name="Jansen H."/>
            <person name="Henkel C."/>
            <person name="Chen W.J."/>
            <person name="Zahm M."/>
            <person name="Cabau C."/>
            <person name="Klopp C."/>
            <person name="Thompson A.W."/>
            <person name="Robinson-Rechavi M."/>
            <person name="Braasch I."/>
            <person name="Lecointre G."/>
            <person name="Bobe J."/>
            <person name="Postlethwait J.H."/>
            <person name="Berthelot C."/>
            <person name="Roest Crollius H."/>
            <person name="Guiguen Y."/>
        </authorList>
    </citation>
    <scope>NUCLEOTIDE SEQUENCE</scope>
    <source>
        <strain evidence="1">WJC10195</strain>
    </source>
</reference>
<accession>A0A9Q1IZI0</accession>
<evidence type="ECO:0000313" key="1">
    <source>
        <dbReference type="EMBL" id="KAJ8359673.1"/>
    </source>
</evidence>
<dbReference type="EMBL" id="JAINUF010000005">
    <property type="protein sequence ID" value="KAJ8359673.1"/>
    <property type="molecule type" value="Genomic_DNA"/>
</dbReference>